<feature type="compositionally biased region" description="Low complexity" evidence="1">
    <location>
        <begin position="118"/>
        <end position="129"/>
    </location>
</feature>
<feature type="compositionally biased region" description="Low complexity" evidence="1">
    <location>
        <begin position="40"/>
        <end position="52"/>
    </location>
</feature>
<dbReference type="OrthoDB" id="3763497at2"/>
<protein>
    <submittedName>
        <fullName evidence="2">Uncharacterized protein</fullName>
    </submittedName>
</protein>
<feature type="compositionally biased region" description="Polar residues" evidence="1">
    <location>
        <begin position="378"/>
        <end position="392"/>
    </location>
</feature>
<evidence type="ECO:0000256" key="1">
    <source>
        <dbReference type="SAM" id="MobiDB-lite"/>
    </source>
</evidence>
<feature type="region of interest" description="Disordered" evidence="1">
    <location>
        <begin position="1"/>
        <end position="215"/>
    </location>
</feature>
<organism evidence="2 3">
    <name type="scientific">Streptomyces sporangiiformans</name>
    <dbReference type="NCBI Taxonomy" id="2315329"/>
    <lineage>
        <taxon>Bacteria</taxon>
        <taxon>Bacillati</taxon>
        <taxon>Actinomycetota</taxon>
        <taxon>Actinomycetes</taxon>
        <taxon>Kitasatosporales</taxon>
        <taxon>Streptomycetaceae</taxon>
        <taxon>Streptomyces</taxon>
    </lineage>
</organism>
<dbReference type="RefSeq" id="WP_119103215.1">
    <property type="nucleotide sequence ID" value="NZ_QXMJ01000164.1"/>
</dbReference>
<feature type="non-terminal residue" evidence="2">
    <location>
        <position position="1"/>
    </location>
</feature>
<dbReference type="EMBL" id="VCHX02000164">
    <property type="protein sequence ID" value="TPQ19157.1"/>
    <property type="molecule type" value="Genomic_DNA"/>
</dbReference>
<dbReference type="Proteomes" id="UP000317378">
    <property type="component" value="Unassembled WGS sequence"/>
</dbReference>
<sequence>AAYGAAQPAPGQVVPRPPAERGAQPQPGGPGAHGAPLPPEGAGAALPPVAGGMNEGATQYLPPVAPGAPGASGVPGDEGATQYIPPVGPGALPPEAEASPESTHRLGRVRRGGPGPMPAAGTGAASGAGPMPPASDPDAEATQLIAHVPAQPGVAPYGVRPGGPGDRQPPAEFDNLFRSADGVASTQQLPQVDPAAMTGGRAARREAAADSGGRTGSRVRLIAAVGVGIAALGIGAGALLSLGGGDDDGDGNKTVAATSPTKDDSASPSADPAKVQAVALDKLLADSNNSRDSVIKAVSDVRSCTNLGQAATDLRNAAKQRNDLVTRLAALSVDKLPNHAQLTAALNSAWKASAAADNHYAAWADQVAGKKGCRKGQARTTNQTQAGNRESGTATTQKAKAAKLWNSIAQTYGLTERQPTQL</sequence>
<dbReference type="AlphaFoldDB" id="A0A505D8E7"/>
<proteinExistence type="predicted"/>
<feature type="region of interest" description="Disordered" evidence="1">
    <location>
        <begin position="251"/>
        <end position="271"/>
    </location>
</feature>
<feature type="compositionally biased region" description="Low complexity" evidence="1">
    <location>
        <begin position="1"/>
        <end position="12"/>
    </location>
</feature>
<name>A0A505D8E7_9ACTN</name>
<gene>
    <name evidence="2" type="ORF">FGD71_027460</name>
</gene>
<feature type="region of interest" description="Disordered" evidence="1">
    <location>
        <begin position="374"/>
        <end position="399"/>
    </location>
</feature>
<keyword evidence="3" id="KW-1185">Reference proteome</keyword>
<reference evidence="2 3" key="1">
    <citation type="submission" date="2019-06" db="EMBL/GenBank/DDBJ databases">
        <title>Streptomyces sporangiiformans sp. nov., a novel actinomycete isolated from soil in Mount Song.</title>
        <authorList>
            <person name="Han L."/>
        </authorList>
    </citation>
    <scope>NUCLEOTIDE SEQUENCE [LARGE SCALE GENOMIC DNA]</scope>
    <source>
        <strain evidence="2 3">NEAU-SSA 1</strain>
    </source>
</reference>
<accession>A0A505D8E7</accession>
<evidence type="ECO:0000313" key="2">
    <source>
        <dbReference type="EMBL" id="TPQ19157.1"/>
    </source>
</evidence>
<comment type="caution">
    <text evidence="2">The sequence shown here is derived from an EMBL/GenBank/DDBJ whole genome shotgun (WGS) entry which is preliminary data.</text>
</comment>
<evidence type="ECO:0000313" key="3">
    <source>
        <dbReference type="Proteomes" id="UP000317378"/>
    </source>
</evidence>